<organism evidence="3 4">
    <name type="scientific">Komagataeibacter diospyri</name>
    <dbReference type="NCBI Taxonomy" id="1932662"/>
    <lineage>
        <taxon>Bacteria</taxon>
        <taxon>Pseudomonadati</taxon>
        <taxon>Pseudomonadota</taxon>
        <taxon>Alphaproteobacteria</taxon>
        <taxon>Acetobacterales</taxon>
        <taxon>Acetobacteraceae</taxon>
        <taxon>Komagataeibacter</taxon>
    </lineage>
</organism>
<comment type="caution">
    <text evidence="3">The sequence shown here is derived from an EMBL/GenBank/DDBJ whole genome shotgun (WGS) entry which is preliminary data.</text>
</comment>
<protein>
    <submittedName>
        <fullName evidence="3">Phage DNA packaging protein</fullName>
    </submittedName>
</protein>
<accession>A0A4P5NXK6</accession>
<dbReference type="RefSeq" id="WP_193557724.1">
    <property type="nucleotide sequence ID" value="NZ_BDLU01000070.1"/>
</dbReference>
<evidence type="ECO:0000313" key="4">
    <source>
        <dbReference type="Proteomes" id="UP000315095"/>
    </source>
</evidence>
<dbReference type="Proteomes" id="UP000315095">
    <property type="component" value="Unassembled WGS sequence"/>
</dbReference>
<dbReference type="AlphaFoldDB" id="A0A4P5NXK6"/>
<proteinExistence type="predicted"/>
<dbReference type="InterPro" id="IPR035421">
    <property type="entry name" value="Terminase_6C"/>
</dbReference>
<gene>
    <name evidence="3" type="ORF">MSKU9_3288</name>
</gene>
<reference evidence="4" key="1">
    <citation type="submission" date="2017-01" db="EMBL/GenBank/DDBJ databases">
        <title>Komagataeibacter sp. MSKU9 whole genome sequencing project.</title>
        <authorList>
            <person name="Matsutani M."/>
            <person name="Naloka K."/>
            <person name="Theeragool G."/>
            <person name="Yakushi T."/>
            <person name="Matsushita K."/>
        </authorList>
    </citation>
    <scope>NUCLEOTIDE SEQUENCE [LARGE SCALE GENOMIC DNA]</scope>
    <source>
        <strain evidence="4">MSKU9</strain>
    </source>
</reference>
<evidence type="ECO:0000256" key="1">
    <source>
        <dbReference type="ARBA" id="ARBA00022612"/>
    </source>
</evidence>
<dbReference type="InterPro" id="IPR027417">
    <property type="entry name" value="P-loop_NTPase"/>
</dbReference>
<name>A0A4P5NXK6_9PROT</name>
<dbReference type="Pfam" id="PF03237">
    <property type="entry name" value="Terminase_6N"/>
    <property type="match status" value="1"/>
</dbReference>
<feature type="domain" description="Terminase large subunit gp17-like C-terminal" evidence="2">
    <location>
        <begin position="265"/>
        <end position="412"/>
    </location>
</feature>
<dbReference type="Pfam" id="PF17289">
    <property type="entry name" value="Terminase_6C"/>
    <property type="match status" value="1"/>
</dbReference>
<keyword evidence="4" id="KW-1185">Reference proteome</keyword>
<evidence type="ECO:0000313" key="3">
    <source>
        <dbReference type="EMBL" id="GCE85147.1"/>
    </source>
</evidence>
<dbReference type="Gene3D" id="3.40.50.300">
    <property type="entry name" value="P-loop containing nucleotide triphosphate hydrolases"/>
    <property type="match status" value="1"/>
</dbReference>
<dbReference type="EMBL" id="BDLU01000070">
    <property type="protein sequence ID" value="GCE85147.1"/>
    <property type="molecule type" value="Genomic_DNA"/>
</dbReference>
<keyword evidence="1" id="KW-1188">Viral release from host cell</keyword>
<evidence type="ECO:0000259" key="2">
    <source>
        <dbReference type="Pfam" id="PF17289"/>
    </source>
</evidence>
<sequence>MVAKLNPAQQEANRLLGSPATHILLRGGSRSGKTFLLIRALVIRAAKAPGTRHGIFRHRFNALKHSIIGDTFPKVMRLCFPGVPYNLNRTDWFVTLPNGSEILFHGLDSSDRTEKILGLEFATVYLNEASQIGYGARNMLLTRLAQKSTLNVKEYIDANPPTTSHWLYSLFERHVEPKSGEPLPDPADYATMQINPDSNRANLSPEYLKQLESLPEKERQRFLFGNYQTAIEGALWTLDRIRREAAITDANRAAVLARMRRIVVAVDPSGCSGPEDYRSDEIGISVCGVDVDGNGHVLADLSCRTGPAGWAKIALDALDLWRGDRIVAEKNFGGAMVESTIRAARATAPVTLVTASRGKFARAEPVAALYEQGKVTHHGRFPDLEDQLCQFSMSGFEGARSPDRADALVWGLTDLMLGPPPAAPARFAPTRFNLGR</sequence>